<feature type="region of interest" description="Disordered" evidence="1">
    <location>
        <begin position="48"/>
        <end position="78"/>
    </location>
</feature>
<comment type="caution">
    <text evidence="2">The sequence shown here is derived from an EMBL/GenBank/DDBJ whole genome shotgun (WGS) entry which is preliminary data.</text>
</comment>
<name>A0A9W7L9U0_9STRA</name>
<protein>
    <submittedName>
        <fullName evidence="2">Uncharacterized protein</fullName>
    </submittedName>
</protein>
<sequence length="447" mass="49314">MKNMIPPLPDCLGPKSQDIIDVNDAVHSPPSSPKISTKFSTPALTLEPRCTTSSRGLNSVDKTNKSLKTKNSSTPGIITPSSSLKRALSDSIDVKRTKRQPITLVDEVLHNLVQLPLNKTGQCGTLTWSTSVEHSYRTETYGVEGPGFTAEEVLNFKFEGGEKIDFSSILPHLLVDPLPPSARMCPGAVFISLNGVDALVGTGTAEGLWKEFEPLPEPKMPPIKDKKRFAAWVATQETHHEPTLSGGMRWDLVKEHYGGIAVCRKRLCTVAVAGMEQTPKYDEGKQRVYDLCKLKYASKVRESLSIFGPKATDLNCEGNLYWNPEGGPGNCNIPWHRDAERKLVIGTRWGNIGMYILWAPFYEGRPVGVPICKYLPPGALYVMSFEAAGWAPAVGGGWSAKNSKAFHWKHAAGHRIEDCLGKHEKSMKSLVRRWCIKHSKAVPDWAK</sequence>
<dbReference type="OrthoDB" id="10352547at2759"/>
<reference evidence="3" key="1">
    <citation type="journal article" date="2023" name="Commun. Biol.">
        <title>Genome analysis of Parmales, the sister group of diatoms, reveals the evolutionary specialization of diatoms from phago-mixotrophs to photoautotrophs.</title>
        <authorList>
            <person name="Ban H."/>
            <person name="Sato S."/>
            <person name="Yoshikawa S."/>
            <person name="Yamada K."/>
            <person name="Nakamura Y."/>
            <person name="Ichinomiya M."/>
            <person name="Sato N."/>
            <person name="Blanc-Mathieu R."/>
            <person name="Endo H."/>
            <person name="Kuwata A."/>
            <person name="Ogata H."/>
        </authorList>
    </citation>
    <scope>NUCLEOTIDE SEQUENCE [LARGE SCALE GENOMIC DNA]</scope>
</reference>
<dbReference type="Proteomes" id="UP001165065">
    <property type="component" value="Unassembled WGS sequence"/>
</dbReference>
<evidence type="ECO:0000256" key="1">
    <source>
        <dbReference type="SAM" id="MobiDB-lite"/>
    </source>
</evidence>
<accession>A0A9W7L9U0</accession>
<evidence type="ECO:0000313" key="2">
    <source>
        <dbReference type="EMBL" id="GMI40635.1"/>
    </source>
</evidence>
<dbReference type="EMBL" id="BRYA01000133">
    <property type="protein sequence ID" value="GMI40635.1"/>
    <property type="molecule type" value="Genomic_DNA"/>
</dbReference>
<feature type="compositionally biased region" description="Low complexity" evidence="1">
    <location>
        <begin position="69"/>
        <end position="78"/>
    </location>
</feature>
<dbReference type="AlphaFoldDB" id="A0A9W7L9U0"/>
<feature type="compositionally biased region" description="Polar residues" evidence="1">
    <location>
        <begin position="50"/>
        <end position="61"/>
    </location>
</feature>
<evidence type="ECO:0000313" key="3">
    <source>
        <dbReference type="Proteomes" id="UP001165065"/>
    </source>
</evidence>
<proteinExistence type="predicted"/>
<gene>
    <name evidence="2" type="ORF">TrCOL_g10017</name>
</gene>
<organism evidence="2 3">
    <name type="scientific">Triparma columacea</name>
    <dbReference type="NCBI Taxonomy" id="722753"/>
    <lineage>
        <taxon>Eukaryota</taxon>
        <taxon>Sar</taxon>
        <taxon>Stramenopiles</taxon>
        <taxon>Ochrophyta</taxon>
        <taxon>Bolidophyceae</taxon>
        <taxon>Parmales</taxon>
        <taxon>Triparmaceae</taxon>
        <taxon>Triparma</taxon>
    </lineage>
</organism>
<keyword evidence="3" id="KW-1185">Reference proteome</keyword>